<dbReference type="AlphaFoldDB" id="A0A841L6I3"/>
<evidence type="ECO:0000256" key="5">
    <source>
        <dbReference type="PIRSR" id="PIRSR602678-1"/>
    </source>
</evidence>
<feature type="binding site" evidence="5">
    <location>
        <position position="335"/>
    </location>
    <ligand>
        <name>a divalent metal cation</name>
        <dbReference type="ChEBI" id="CHEBI:60240"/>
        <label>1</label>
    </ligand>
</feature>
<feature type="binding site" evidence="5">
    <location>
        <position position="331"/>
    </location>
    <ligand>
        <name>a divalent metal cation</name>
        <dbReference type="ChEBI" id="CHEBI:60240"/>
        <label>1</label>
    </ligand>
</feature>
<evidence type="ECO:0000256" key="4">
    <source>
        <dbReference type="PIRNR" id="PIRNR037489"/>
    </source>
</evidence>
<evidence type="ECO:0000313" key="6">
    <source>
        <dbReference type="EMBL" id="MBB6217895.1"/>
    </source>
</evidence>
<comment type="similarity">
    <text evidence="1 4">Belongs to the GTP cyclohydrolase I type 2/NIF3 family.</text>
</comment>
<dbReference type="FunFam" id="3.40.1390.30:FF:000001">
    <property type="entry name" value="GTP cyclohydrolase 1 type 2"/>
    <property type="match status" value="1"/>
</dbReference>
<gene>
    <name evidence="6" type="ORF">HNQ80_004031</name>
</gene>
<dbReference type="FunFam" id="3.30.70.120:FF:000006">
    <property type="entry name" value="GTP cyclohydrolase 1 type 2 homolog"/>
    <property type="match status" value="1"/>
</dbReference>
<dbReference type="InterPro" id="IPR017221">
    <property type="entry name" value="DUF34/NIF3_bac"/>
</dbReference>
<dbReference type="EMBL" id="JACHEN010000030">
    <property type="protein sequence ID" value="MBB6217895.1"/>
    <property type="molecule type" value="Genomic_DNA"/>
</dbReference>
<dbReference type="SUPFAM" id="SSF102705">
    <property type="entry name" value="NIF3 (NGG1p interacting factor 3)-like"/>
    <property type="match status" value="1"/>
</dbReference>
<dbReference type="GO" id="GO:0005737">
    <property type="term" value="C:cytoplasm"/>
    <property type="evidence" value="ECO:0007669"/>
    <property type="project" value="TreeGrafter"/>
</dbReference>
<feature type="binding site" evidence="5">
    <location>
        <position position="66"/>
    </location>
    <ligand>
        <name>a divalent metal cation</name>
        <dbReference type="ChEBI" id="CHEBI:60240"/>
        <label>1</label>
    </ligand>
</feature>
<reference evidence="6 7" key="1">
    <citation type="submission" date="2020-08" db="EMBL/GenBank/DDBJ databases">
        <title>Genomic Encyclopedia of Type Strains, Phase IV (KMG-IV): sequencing the most valuable type-strain genomes for metagenomic binning, comparative biology and taxonomic classification.</title>
        <authorList>
            <person name="Goeker M."/>
        </authorList>
    </citation>
    <scope>NUCLEOTIDE SEQUENCE [LARGE SCALE GENOMIC DNA]</scope>
    <source>
        <strain evidence="6 7">DSM 103526</strain>
    </source>
</reference>
<dbReference type="NCBIfam" id="TIGR00486">
    <property type="entry name" value="YbgI_SA1388"/>
    <property type="match status" value="1"/>
</dbReference>
<dbReference type="GO" id="GO:0046872">
    <property type="term" value="F:metal ion binding"/>
    <property type="evidence" value="ECO:0007669"/>
    <property type="project" value="UniProtKB-UniRule"/>
</dbReference>
<dbReference type="InterPro" id="IPR036069">
    <property type="entry name" value="DUF34/NIF3_sf"/>
</dbReference>
<evidence type="ECO:0000313" key="7">
    <source>
        <dbReference type="Proteomes" id="UP000579281"/>
    </source>
</evidence>
<sequence length="372" mass="41593">MPEQCKTVINLIERLAPTYLAESWDNVGLQIGGTDKDVHKVMVCLEVTEAVIDEAIEKGVDMIVSHHPLIFKPIKSICTRDPIGRMLYRLIQHDIVLYCAHTNLDVAAGGTNDVVAQALNLEGVELLKKSYDEIFYKLVVFVPETHIEVVRASICEAGGGHIGDYSHCTYQTLGTGTFIPLEGSNPYIGVENKLEKVSEYRLETIINQKDLKTVIQKMKEAHPYEEVAYDIFSLTNEIESFGMGRQGMLKERIKLSLLCDELKLKLGLDHIKVVGDVNQWVQKIALCTGSGAEFIYDAYKAGCDCFITGDVKYHDAQYSAQLGIAVIDAGHFETEDFACRTIALSLQEMSKQLNYNIDIFPSTVYINPFQIL</sequence>
<dbReference type="InterPro" id="IPR015867">
    <property type="entry name" value="N-reg_PII/ATP_PRibTrfase_C"/>
</dbReference>
<dbReference type="Gene3D" id="3.30.70.120">
    <property type="match status" value="1"/>
</dbReference>
<protein>
    <recommendedName>
        <fullName evidence="2 4">GTP cyclohydrolase 1 type 2 homolog</fullName>
    </recommendedName>
</protein>
<accession>A0A841L6I3</accession>
<dbReference type="PANTHER" id="PTHR13799">
    <property type="entry name" value="NGG1 INTERACTING FACTOR 3"/>
    <property type="match status" value="1"/>
</dbReference>
<proteinExistence type="inferred from homology"/>
<feature type="binding site" evidence="5">
    <location>
        <position position="67"/>
    </location>
    <ligand>
        <name>a divalent metal cation</name>
        <dbReference type="ChEBI" id="CHEBI:60240"/>
        <label>1</label>
    </ligand>
</feature>
<feature type="binding site" evidence="5">
    <location>
        <position position="105"/>
    </location>
    <ligand>
        <name>a divalent metal cation</name>
        <dbReference type="ChEBI" id="CHEBI:60240"/>
        <label>1</label>
    </ligand>
</feature>
<keyword evidence="3 4" id="KW-0479">Metal-binding</keyword>
<dbReference type="RefSeq" id="WP_184312403.1">
    <property type="nucleotide sequence ID" value="NZ_JACHEN010000030.1"/>
</dbReference>
<dbReference type="InterPro" id="IPR002678">
    <property type="entry name" value="DUF34/NIF3"/>
</dbReference>
<dbReference type="PIRSF" id="PIRSF037489">
    <property type="entry name" value="UCP037489_NIF3_YqfO"/>
    <property type="match status" value="1"/>
</dbReference>
<evidence type="ECO:0000256" key="3">
    <source>
        <dbReference type="ARBA" id="ARBA00022723"/>
    </source>
</evidence>
<dbReference type="Pfam" id="PF01784">
    <property type="entry name" value="DUF34_NIF3"/>
    <property type="match status" value="1"/>
</dbReference>
<organism evidence="6 7">
    <name type="scientific">Anaerosolibacter carboniphilus</name>
    <dbReference type="NCBI Taxonomy" id="1417629"/>
    <lineage>
        <taxon>Bacteria</taxon>
        <taxon>Bacillati</taxon>
        <taxon>Bacillota</taxon>
        <taxon>Clostridia</taxon>
        <taxon>Peptostreptococcales</taxon>
        <taxon>Thermotaleaceae</taxon>
        <taxon>Anaerosolibacter</taxon>
    </lineage>
</organism>
<keyword evidence="7" id="KW-1185">Reference proteome</keyword>
<name>A0A841L6I3_9FIRM</name>
<dbReference type="Proteomes" id="UP000579281">
    <property type="component" value="Unassembled WGS sequence"/>
</dbReference>
<dbReference type="PANTHER" id="PTHR13799:SF14">
    <property type="entry name" value="GTP CYCLOHYDROLASE 1 TYPE 2 HOMOLOG"/>
    <property type="match status" value="1"/>
</dbReference>
<evidence type="ECO:0000256" key="2">
    <source>
        <dbReference type="ARBA" id="ARBA00022112"/>
    </source>
</evidence>
<dbReference type="Gene3D" id="3.40.1390.30">
    <property type="entry name" value="NIF3 (NGG1p interacting factor 3)-like"/>
    <property type="match status" value="2"/>
</dbReference>
<comment type="caution">
    <text evidence="6">The sequence shown here is derived from an EMBL/GenBank/DDBJ whole genome shotgun (WGS) entry which is preliminary data.</text>
</comment>
<evidence type="ECO:0000256" key="1">
    <source>
        <dbReference type="ARBA" id="ARBA00006964"/>
    </source>
</evidence>